<accession>A0ABW5KKN2</accession>
<dbReference type="RefSeq" id="WP_380905856.1">
    <property type="nucleotide sequence ID" value="NZ_JBHUEG010000012.1"/>
</dbReference>
<keyword evidence="4" id="KW-1185">Reference proteome</keyword>
<keyword evidence="1" id="KW-0812">Transmembrane</keyword>
<keyword evidence="3" id="KW-0547">Nucleotide-binding</keyword>
<comment type="caution">
    <text evidence="3">The sequence shown here is derived from an EMBL/GenBank/DDBJ whole genome shotgun (WGS) entry which is preliminary data.</text>
</comment>
<reference evidence="4" key="1">
    <citation type="journal article" date="2019" name="Int. J. Syst. Evol. Microbiol.">
        <title>The Global Catalogue of Microorganisms (GCM) 10K type strain sequencing project: providing services to taxonomists for standard genome sequencing and annotation.</title>
        <authorList>
            <consortium name="The Broad Institute Genomics Platform"/>
            <consortium name="The Broad Institute Genome Sequencing Center for Infectious Disease"/>
            <person name="Wu L."/>
            <person name="Ma J."/>
        </authorList>
    </citation>
    <scope>NUCLEOTIDE SEQUENCE [LARGE SCALE GENOMIC DNA]</scope>
    <source>
        <strain evidence="4">KCTC 42662</strain>
    </source>
</reference>
<keyword evidence="3" id="KW-0067">ATP-binding</keyword>
<proteinExistence type="predicted"/>
<organism evidence="3 4">
    <name type="scientific">Sphingobacterium suaedae</name>
    <dbReference type="NCBI Taxonomy" id="1686402"/>
    <lineage>
        <taxon>Bacteria</taxon>
        <taxon>Pseudomonadati</taxon>
        <taxon>Bacteroidota</taxon>
        <taxon>Sphingobacteriia</taxon>
        <taxon>Sphingobacteriales</taxon>
        <taxon>Sphingobacteriaceae</taxon>
        <taxon>Sphingobacterium</taxon>
    </lineage>
</organism>
<keyword evidence="1" id="KW-0472">Membrane</keyword>
<evidence type="ECO:0000259" key="2">
    <source>
        <dbReference type="Pfam" id="PF01695"/>
    </source>
</evidence>
<protein>
    <submittedName>
        <fullName evidence="3">ATP-binding protein</fullName>
    </submittedName>
</protein>
<keyword evidence="1" id="KW-1133">Transmembrane helix</keyword>
<evidence type="ECO:0000313" key="3">
    <source>
        <dbReference type="EMBL" id="MFD2549539.1"/>
    </source>
</evidence>
<evidence type="ECO:0000313" key="4">
    <source>
        <dbReference type="Proteomes" id="UP001597545"/>
    </source>
</evidence>
<sequence length="61" mass="7065">MEIIEDMHSRKSTIIVSHMPVAIWLAIFFEQTIDDTMLNRMVHTVHLFNVVGASLLKKRSL</sequence>
<dbReference type="EMBL" id="JBHULR010000015">
    <property type="protein sequence ID" value="MFD2549539.1"/>
    <property type="molecule type" value="Genomic_DNA"/>
</dbReference>
<dbReference type="InterPro" id="IPR002611">
    <property type="entry name" value="IstB_ATP-bd"/>
</dbReference>
<feature type="domain" description="IstB-like ATP-binding" evidence="2">
    <location>
        <begin position="2"/>
        <end position="59"/>
    </location>
</feature>
<dbReference type="Pfam" id="PF01695">
    <property type="entry name" value="IstB_IS21"/>
    <property type="match status" value="1"/>
</dbReference>
<dbReference type="Proteomes" id="UP001597545">
    <property type="component" value="Unassembled WGS sequence"/>
</dbReference>
<name>A0ABW5KKN2_9SPHI</name>
<evidence type="ECO:0000256" key="1">
    <source>
        <dbReference type="SAM" id="Phobius"/>
    </source>
</evidence>
<dbReference type="GO" id="GO:0005524">
    <property type="term" value="F:ATP binding"/>
    <property type="evidence" value="ECO:0007669"/>
    <property type="project" value="UniProtKB-KW"/>
</dbReference>
<gene>
    <name evidence="3" type="ORF">ACFSR5_17955</name>
</gene>
<feature type="transmembrane region" description="Helical" evidence="1">
    <location>
        <begin position="12"/>
        <end position="29"/>
    </location>
</feature>